<dbReference type="Gene3D" id="1.10.8.650">
    <property type="entry name" value="Uncharacterised protein PF13642 yp_926445, C-terminal domain"/>
    <property type="match status" value="1"/>
</dbReference>
<organism evidence="1 2">
    <name type="scientific">Shewanella chilikensis</name>
    <dbReference type="NCBI Taxonomy" id="558541"/>
    <lineage>
        <taxon>Bacteria</taxon>
        <taxon>Pseudomonadati</taxon>
        <taxon>Pseudomonadota</taxon>
        <taxon>Gammaproteobacteria</taxon>
        <taxon>Alteromonadales</taxon>
        <taxon>Shewanellaceae</taxon>
        <taxon>Shewanella</taxon>
    </lineage>
</organism>
<name>A0A6G7LVW2_9GAMM</name>
<gene>
    <name evidence="1" type="ORF">GII14_18350</name>
</gene>
<dbReference type="AlphaFoldDB" id="A0A6G7LVW2"/>
<dbReference type="KEGG" id="schk:GII14_18350"/>
<sequence>MRGAPMTQPTWPAILKPADSDELLFLENERDWLEYICLHQHLSCQGDQLIDSGGLCYPILPATRSNEPVLASLPQIGPSQSRLELKDLKLLVQKHAAALGSCCVAKLAFITFPQGLEMVRYLDNL</sequence>
<dbReference type="EMBL" id="CP045857">
    <property type="protein sequence ID" value="QIJ05919.1"/>
    <property type="molecule type" value="Genomic_DNA"/>
</dbReference>
<accession>A0A6G7LVW2</accession>
<proteinExistence type="predicted"/>
<protein>
    <submittedName>
        <fullName evidence="1">Uncharacterized protein</fullName>
    </submittedName>
</protein>
<dbReference type="Gene3D" id="2.40.10.320">
    <property type="entry name" value="Uncharacterised protein PF13642 yp_926445, N-terminal domain"/>
    <property type="match status" value="1"/>
</dbReference>
<evidence type="ECO:0000313" key="2">
    <source>
        <dbReference type="Proteomes" id="UP000502117"/>
    </source>
</evidence>
<reference evidence="1 2" key="1">
    <citation type="submission" date="2019-11" db="EMBL/GenBank/DDBJ databases">
        <title>Complete Genome Sequence of Shewanella chilikensis Strain DC57, Isolated from Corroded Seal Rings at a floating production facility in Australia.</title>
        <authorList>
            <person name="Salgar-Chaparro S.J."/>
            <person name="Castillo-Villamizar G.A."/>
            <person name="Poehlein A."/>
            <person name="Daniel R."/>
            <person name="Machuca L."/>
        </authorList>
    </citation>
    <scope>NUCLEOTIDE SEQUENCE [LARGE SCALE GENOMIC DNA]</scope>
    <source>
        <strain evidence="1 2">DC57</strain>
    </source>
</reference>
<evidence type="ECO:0000313" key="1">
    <source>
        <dbReference type="EMBL" id="QIJ05919.1"/>
    </source>
</evidence>
<dbReference type="Proteomes" id="UP000502117">
    <property type="component" value="Chromosome"/>
</dbReference>
<dbReference type="Pfam" id="PF13642">
    <property type="entry name" value="DUF4144"/>
    <property type="match status" value="1"/>
</dbReference>
<dbReference type="InterPro" id="IPR025284">
    <property type="entry name" value="DUF4144"/>
</dbReference>